<keyword evidence="2" id="KW-1185">Reference proteome</keyword>
<feature type="compositionally biased region" description="Polar residues" evidence="1">
    <location>
        <begin position="427"/>
        <end position="437"/>
    </location>
</feature>
<feature type="compositionally biased region" description="Gly residues" evidence="1">
    <location>
        <begin position="143"/>
        <end position="155"/>
    </location>
</feature>
<evidence type="ECO:0000256" key="1">
    <source>
        <dbReference type="SAM" id="MobiDB-lite"/>
    </source>
</evidence>
<dbReference type="Proteomes" id="UP000245320">
    <property type="component" value="Chromosome 21"/>
</dbReference>
<sequence length="437" mass="46067">MTPSYQHSINLKTWSLLASSPESQAATFAPAITKFGAVSRGQDDSQTLDRGAPSPAQPGAPGPAPRRPAARTLQKASGRRPRSYPPPHRATPYLFLLKVGLVRGVLLLGFAAVVHLPGPPSPGRAGARGWARARSPTFPFPGRCGGWSRGSGGSARLGLGLPRRGETAAAGDSGSARERRGRARRRRTEKGTETIGTREGDLERAGGREGRKEKGWGEDARPRSEPRELGMWPSRGRGRPLPERSSCWREGARGTRRGAGGEGGAGQRGAAGTRRAAECALLAGSGKYGLQAAPLLSPASLSPSLPSLLPPLLLLSPPSLDVGCRLEPGGTGRGTASPPREEGLRRGRLPCGRMARAWEGRRAAGGSGGPQPPTPRRQLKMTGRENSSDIRGQPAPGRRFQGAASNPPPTPGPRKPLQRLRTRRPCSDSSTALFRLS</sequence>
<feature type="compositionally biased region" description="Basic residues" evidence="1">
    <location>
        <begin position="179"/>
        <end position="188"/>
    </location>
</feature>
<dbReference type="RefSeq" id="XP_033704833.1">
    <property type="nucleotide sequence ID" value="XM_033848942.1"/>
</dbReference>
<name>A0A6J3QS56_TURTR</name>
<dbReference type="OrthoDB" id="10680899at2759"/>
<organism evidence="2 3">
    <name type="scientific">Tursiops truncatus</name>
    <name type="common">Atlantic bottle-nosed dolphin</name>
    <name type="synonym">Delphinus truncatus</name>
    <dbReference type="NCBI Taxonomy" id="9739"/>
    <lineage>
        <taxon>Eukaryota</taxon>
        <taxon>Metazoa</taxon>
        <taxon>Chordata</taxon>
        <taxon>Craniata</taxon>
        <taxon>Vertebrata</taxon>
        <taxon>Euteleostomi</taxon>
        <taxon>Mammalia</taxon>
        <taxon>Eutheria</taxon>
        <taxon>Laurasiatheria</taxon>
        <taxon>Artiodactyla</taxon>
        <taxon>Whippomorpha</taxon>
        <taxon>Cetacea</taxon>
        <taxon>Odontoceti</taxon>
        <taxon>Delphinidae</taxon>
        <taxon>Tursiops</taxon>
    </lineage>
</organism>
<feature type="compositionally biased region" description="Gly residues" evidence="1">
    <location>
        <begin position="257"/>
        <end position="269"/>
    </location>
</feature>
<gene>
    <name evidence="3" type="primary">LOC117310061</name>
</gene>
<evidence type="ECO:0000313" key="3">
    <source>
        <dbReference type="RefSeq" id="XP_033704833.1"/>
    </source>
</evidence>
<feature type="compositionally biased region" description="Basic and acidic residues" evidence="1">
    <location>
        <begin position="240"/>
        <end position="253"/>
    </location>
</feature>
<proteinExistence type="predicted"/>
<feature type="compositionally biased region" description="Pro residues" evidence="1">
    <location>
        <begin position="55"/>
        <end position="66"/>
    </location>
</feature>
<feature type="region of interest" description="Disordered" evidence="1">
    <location>
        <begin position="142"/>
        <end position="273"/>
    </location>
</feature>
<protein>
    <submittedName>
        <fullName evidence="3">Collagen alpha-1(I) chain-like</fullName>
    </submittedName>
</protein>
<evidence type="ECO:0000313" key="2">
    <source>
        <dbReference type="Proteomes" id="UP000245320"/>
    </source>
</evidence>
<feature type="compositionally biased region" description="Basic and acidic residues" evidence="1">
    <location>
        <begin position="189"/>
        <end position="228"/>
    </location>
</feature>
<dbReference type="AlphaFoldDB" id="A0A6J3QS56"/>
<feature type="region of interest" description="Disordered" evidence="1">
    <location>
        <begin position="37"/>
        <end position="89"/>
    </location>
</feature>
<feature type="region of interest" description="Disordered" evidence="1">
    <location>
        <begin position="324"/>
        <end position="437"/>
    </location>
</feature>
<reference evidence="3" key="1">
    <citation type="submission" date="2025-08" db="UniProtKB">
        <authorList>
            <consortium name="RefSeq"/>
        </authorList>
    </citation>
    <scope>IDENTIFICATION</scope>
    <source>
        <tissue evidence="3">Spleen</tissue>
    </source>
</reference>
<dbReference type="InParanoid" id="A0A6J3QS56"/>
<accession>A0A6J3QS56</accession>